<feature type="domain" description="KOW" evidence="9">
    <location>
        <begin position="119"/>
        <end position="146"/>
    </location>
</feature>
<feature type="domain" description="NusG-like N-terminal" evidence="8">
    <location>
        <begin position="4"/>
        <end position="113"/>
    </location>
</feature>
<proteinExistence type="inferred from homology"/>
<evidence type="ECO:0000256" key="6">
    <source>
        <dbReference type="NCBIfam" id="TIGR00922"/>
    </source>
</evidence>
<accession>A0A934WQC0</accession>
<dbReference type="Pfam" id="PF00467">
    <property type="entry name" value="KOW"/>
    <property type="match status" value="1"/>
</dbReference>
<dbReference type="RefSeq" id="WP_201426732.1">
    <property type="nucleotide sequence ID" value="NZ_JAEQMG010000035.1"/>
</dbReference>
<sequence length="175" mass="19831">MSEDAKWYVIHTYSGYENKVASTLQTTVENRGLQDMIPDVKVPTEIVTEIKDDGSSKEVERKLFPGYVFVKMVYTDETWYVVRNIRGCTGFVGPSSKPVPLTESEVYKMGVESRVVEVSYDVGDQVRIIDGPLEDFVGIVDELDTDKNYVKVTISMFGRETPVELELNQAEKLED</sequence>
<organism evidence="10 11">
    <name type="scientific">Ruminococcus difficilis</name>
    <dbReference type="NCBI Taxonomy" id="2763069"/>
    <lineage>
        <taxon>Bacteria</taxon>
        <taxon>Bacillati</taxon>
        <taxon>Bacillota</taxon>
        <taxon>Clostridia</taxon>
        <taxon>Eubacteriales</taxon>
        <taxon>Oscillospiraceae</taxon>
        <taxon>Ruminococcus</taxon>
    </lineage>
</organism>
<dbReference type="PANTHER" id="PTHR30265">
    <property type="entry name" value="RHO-INTERACTING TRANSCRIPTION TERMINATION FACTOR NUSG"/>
    <property type="match status" value="1"/>
</dbReference>
<protein>
    <recommendedName>
        <fullName evidence="5 6">Transcription termination/antitermination protein NusG</fullName>
    </recommendedName>
</protein>
<dbReference type="InterPro" id="IPR008991">
    <property type="entry name" value="Translation_prot_SH3-like_sf"/>
</dbReference>
<dbReference type="EMBL" id="JAEQMG010000035">
    <property type="protein sequence ID" value="MBK6087428.1"/>
    <property type="molecule type" value="Genomic_DNA"/>
</dbReference>
<evidence type="ECO:0000256" key="7">
    <source>
        <dbReference type="RuleBase" id="RU000538"/>
    </source>
</evidence>
<dbReference type="PANTHER" id="PTHR30265:SF2">
    <property type="entry name" value="TRANSCRIPTION TERMINATION_ANTITERMINATION PROTEIN NUSG"/>
    <property type="match status" value="1"/>
</dbReference>
<dbReference type="SMART" id="SM00739">
    <property type="entry name" value="KOW"/>
    <property type="match status" value="1"/>
</dbReference>
<dbReference type="GO" id="GO:0006354">
    <property type="term" value="P:DNA-templated transcription elongation"/>
    <property type="evidence" value="ECO:0007669"/>
    <property type="project" value="UniProtKB-UniRule"/>
</dbReference>
<keyword evidence="3 5" id="KW-0805">Transcription regulation</keyword>
<dbReference type="NCBIfam" id="TIGR00922">
    <property type="entry name" value="nusG"/>
    <property type="match status" value="1"/>
</dbReference>
<dbReference type="InterPro" id="IPR047050">
    <property type="entry name" value="NGN"/>
</dbReference>
<dbReference type="InterPro" id="IPR014722">
    <property type="entry name" value="Rib_uL2_dom2"/>
</dbReference>
<evidence type="ECO:0000256" key="5">
    <source>
        <dbReference type="HAMAP-Rule" id="MF_00948"/>
    </source>
</evidence>
<evidence type="ECO:0000259" key="8">
    <source>
        <dbReference type="SMART" id="SM00738"/>
    </source>
</evidence>
<keyword evidence="2 5" id="KW-0889">Transcription antitermination</keyword>
<dbReference type="SMART" id="SM00738">
    <property type="entry name" value="NGN"/>
    <property type="match status" value="1"/>
</dbReference>
<evidence type="ECO:0000256" key="4">
    <source>
        <dbReference type="ARBA" id="ARBA00023163"/>
    </source>
</evidence>
<comment type="function">
    <text evidence="5 7">Participates in transcription elongation, termination and antitermination.</text>
</comment>
<dbReference type="GO" id="GO:0005829">
    <property type="term" value="C:cytosol"/>
    <property type="evidence" value="ECO:0007669"/>
    <property type="project" value="UniProtKB-ARBA"/>
</dbReference>
<dbReference type="InterPro" id="IPR036735">
    <property type="entry name" value="NGN_dom_sf"/>
</dbReference>
<dbReference type="InterPro" id="IPR001062">
    <property type="entry name" value="Transcrpt_antiterm_NusG"/>
</dbReference>
<dbReference type="AlphaFoldDB" id="A0A934WQC0"/>
<dbReference type="CDD" id="cd06091">
    <property type="entry name" value="KOW_NusG"/>
    <property type="match status" value="1"/>
</dbReference>
<dbReference type="GO" id="GO:0006353">
    <property type="term" value="P:DNA-templated transcription termination"/>
    <property type="evidence" value="ECO:0007669"/>
    <property type="project" value="UniProtKB-UniRule"/>
</dbReference>
<comment type="caution">
    <text evidence="10">The sequence shown here is derived from an EMBL/GenBank/DDBJ whole genome shotgun (WGS) entry which is preliminary data.</text>
</comment>
<keyword evidence="11" id="KW-1185">Reference proteome</keyword>
<evidence type="ECO:0000256" key="2">
    <source>
        <dbReference type="ARBA" id="ARBA00022814"/>
    </source>
</evidence>
<dbReference type="GO" id="GO:0031564">
    <property type="term" value="P:transcription antitermination"/>
    <property type="evidence" value="ECO:0007669"/>
    <property type="project" value="UniProtKB-UniRule"/>
</dbReference>
<dbReference type="Pfam" id="PF02357">
    <property type="entry name" value="NusG"/>
    <property type="match status" value="1"/>
</dbReference>
<dbReference type="SUPFAM" id="SSF82679">
    <property type="entry name" value="N-utilization substance G protein NusG, N-terminal domain"/>
    <property type="match status" value="1"/>
</dbReference>
<keyword evidence="4 5" id="KW-0804">Transcription</keyword>
<dbReference type="HAMAP" id="MF_00948">
    <property type="entry name" value="NusG"/>
    <property type="match status" value="1"/>
</dbReference>
<dbReference type="InterPro" id="IPR015869">
    <property type="entry name" value="Transcrpt_antiterm_NusG_bac_CS"/>
</dbReference>
<reference evidence="10" key="1">
    <citation type="submission" date="2021-01" db="EMBL/GenBank/DDBJ databases">
        <title>Genome public.</title>
        <authorList>
            <person name="Liu C."/>
            <person name="Sun Q."/>
        </authorList>
    </citation>
    <scope>NUCLEOTIDE SEQUENCE</scope>
    <source>
        <strain evidence="10">M6</strain>
    </source>
</reference>
<gene>
    <name evidence="5 10" type="primary">nusG</name>
    <name evidence="10" type="ORF">JKK62_01980</name>
</gene>
<dbReference type="Gene3D" id="3.30.70.940">
    <property type="entry name" value="NusG, N-terminal domain"/>
    <property type="match status" value="1"/>
</dbReference>
<comment type="similarity">
    <text evidence="5 7">Belongs to the NusG family.</text>
</comment>
<dbReference type="SUPFAM" id="SSF50104">
    <property type="entry name" value="Translation proteins SH3-like domain"/>
    <property type="match status" value="1"/>
</dbReference>
<evidence type="ECO:0000259" key="9">
    <source>
        <dbReference type="SMART" id="SM00739"/>
    </source>
</evidence>
<dbReference type="PROSITE" id="PS01014">
    <property type="entry name" value="NUSG"/>
    <property type="match status" value="1"/>
</dbReference>
<evidence type="ECO:0000256" key="3">
    <source>
        <dbReference type="ARBA" id="ARBA00023015"/>
    </source>
</evidence>
<evidence type="ECO:0000256" key="1">
    <source>
        <dbReference type="ARBA" id="ARBA00022472"/>
    </source>
</evidence>
<dbReference type="CDD" id="cd09891">
    <property type="entry name" value="NGN_Bact_1"/>
    <property type="match status" value="1"/>
</dbReference>
<dbReference type="InterPro" id="IPR043425">
    <property type="entry name" value="NusG-like"/>
</dbReference>
<dbReference type="Gene3D" id="2.30.30.30">
    <property type="match status" value="1"/>
</dbReference>
<dbReference type="Proteomes" id="UP000633365">
    <property type="component" value="Unassembled WGS sequence"/>
</dbReference>
<name>A0A934WQC0_9FIRM</name>
<dbReference type="InterPro" id="IPR006645">
    <property type="entry name" value="NGN-like_dom"/>
</dbReference>
<dbReference type="FunFam" id="2.30.30.30:FF:000002">
    <property type="entry name" value="Transcription termination/antitermination factor NusG"/>
    <property type="match status" value="1"/>
</dbReference>
<dbReference type="GO" id="GO:0032784">
    <property type="term" value="P:regulation of DNA-templated transcription elongation"/>
    <property type="evidence" value="ECO:0007669"/>
    <property type="project" value="InterPro"/>
</dbReference>
<dbReference type="PRINTS" id="PR00338">
    <property type="entry name" value="NUSGTNSCPFCT"/>
</dbReference>
<dbReference type="InterPro" id="IPR005824">
    <property type="entry name" value="KOW"/>
</dbReference>
<evidence type="ECO:0000313" key="10">
    <source>
        <dbReference type="EMBL" id="MBK6087428.1"/>
    </source>
</evidence>
<keyword evidence="1 5" id="KW-0806">Transcription termination</keyword>
<evidence type="ECO:0000313" key="11">
    <source>
        <dbReference type="Proteomes" id="UP000633365"/>
    </source>
</evidence>